<name>A0A1H8CRJ0_9FLAO</name>
<proteinExistence type="predicted"/>
<organism evidence="1 2">
    <name type="scientific">Chryseobacterium taichungense</name>
    <dbReference type="NCBI Taxonomy" id="295069"/>
    <lineage>
        <taxon>Bacteria</taxon>
        <taxon>Pseudomonadati</taxon>
        <taxon>Bacteroidota</taxon>
        <taxon>Flavobacteriia</taxon>
        <taxon>Flavobacteriales</taxon>
        <taxon>Weeksellaceae</taxon>
        <taxon>Chryseobacterium group</taxon>
        <taxon>Chryseobacterium</taxon>
    </lineage>
</organism>
<dbReference type="RefSeq" id="WP_090001581.1">
    <property type="nucleotide sequence ID" value="NZ_FOBV01000010.1"/>
</dbReference>
<accession>A0A1H8CRJ0</accession>
<dbReference type="Proteomes" id="UP000199450">
    <property type="component" value="Unassembled WGS sequence"/>
</dbReference>
<dbReference type="OrthoDB" id="799012at2"/>
<dbReference type="EMBL" id="FOBV01000010">
    <property type="protein sequence ID" value="SEM97549.1"/>
    <property type="molecule type" value="Genomic_DNA"/>
</dbReference>
<dbReference type="AlphaFoldDB" id="A0A1H8CRJ0"/>
<evidence type="ECO:0000313" key="1">
    <source>
        <dbReference type="EMBL" id="SEM97549.1"/>
    </source>
</evidence>
<protein>
    <submittedName>
        <fullName evidence="1">Uncharacterized protein</fullName>
    </submittedName>
</protein>
<keyword evidence="2" id="KW-1185">Reference proteome</keyword>
<sequence>MEDIDLTKVKYYPDRFYICLDGFDIENLTTFLSDLSIGEQQSIFIHEYYHYLTNIATFAGIRQFALNFCDRFKATTILAVAKGLDAFPINTNNHQNCAEMVKYWADALELLNDDDIDYNVIQETARSPNKKFSISSIEIIEKPMDVLVDGNVISGGRKFIAISVCGLSSIKSFNLTFGAIDEFLSSAIDEYLFEKDMSDVNPSILSNRAFYPYCFFDELFKFYGIYPASAFEKIIIGYFSLNSPNPPITLINILKKLQNGAYNEFKKNPEDFLMTNFFENSQYENVLNYIKSFADQCFEQGRIHIAQALYYYYDKFYMSQKLKENDYFFFVRPFFVKAEETLRMKQKFSLSLSRIINLFSPPVILKDKQFFYIDKLTSFGESTVLILATYEILESIKTNKIAKRPPNLKAKYNFPDGDPNCDTFELFTPPPIYGTAFRLALNEIGLYGLYLKELEAKKNKDN</sequence>
<evidence type="ECO:0000313" key="2">
    <source>
        <dbReference type="Proteomes" id="UP000199450"/>
    </source>
</evidence>
<gene>
    <name evidence="1" type="ORF">SAMN05421856_11074</name>
</gene>
<reference evidence="2" key="1">
    <citation type="submission" date="2016-10" db="EMBL/GenBank/DDBJ databases">
        <authorList>
            <person name="Varghese N."/>
            <person name="Submissions S."/>
        </authorList>
    </citation>
    <scope>NUCLEOTIDE SEQUENCE [LARGE SCALE GENOMIC DNA]</scope>
    <source>
        <strain evidence="2">DSM 17453</strain>
    </source>
</reference>